<keyword evidence="2 3" id="KW-0808">Transferase</keyword>
<sequence>MINSMNMKGKSCRVFMFPWLAHGHILPFFELARRLCGECKDMVVYVCSTPINLQPVRNLLHLAPRQGEQNDDDNDRSRIELVELHLPSFPDLPPHLHTTKYLPPYLMPSLKHAFDLSEPSFSGLLDTIQPDLLICDFLQPWAYLAAQRRGIPGFTFMTSGAAQTSFFCHYSHLAEEEFPFSDIRLGTESRRYTEMLDKSANGMSDRDRLLKSFKLSSDFIAIRTFWDIELKYIKYLSFLAGKEVVPVGPLVPDNYDHLVDAEQLKRVMEWLSKKGRNSVVFVSFGTEYFLSEQEMEQMACGLELSGASFIWVVRFPKEEKEGAGRRNTKATRAMELPPGFMDRIGTERGLVVDGWAPQRSILAHSSLGAFMTHCGWSSLMEGMQSGVPMIALPLHLDQPLNAKLMVELGVAIEIPQQGFGNFKGKDVARVIREVLHSEIGHGVRKKVEEMAEVMRCKGDHHEIQELVQKMLQLCNKDEQGESNMLKEMVAN</sequence>
<evidence type="ECO:0000256" key="4">
    <source>
        <dbReference type="RuleBase" id="RU362057"/>
    </source>
</evidence>
<evidence type="ECO:0000256" key="2">
    <source>
        <dbReference type="ARBA" id="ARBA00022679"/>
    </source>
</evidence>
<organism evidence="5 6">
    <name type="scientific">Carex littledalei</name>
    <dbReference type="NCBI Taxonomy" id="544730"/>
    <lineage>
        <taxon>Eukaryota</taxon>
        <taxon>Viridiplantae</taxon>
        <taxon>Streptophyta</taxon>
        <taxon>Embryophyta</taxon>
        <taxon>Tracheophyta</taxon>
        <taxon>Spermatophyta</taxon>
        <taxon>Magnoliopsida</taxon>
        <taxon>Liliopsida</taxon>
        <taxon>Poales</taxon>
        <taxon>Cyperaceae</taxon>
        <taxon>Cyperoideae</taxon>
        <taxon>Cariceae</taxon>
        <taxon>Carex</taxon>
        <taxon>Carex subgen. Euthyceras</taxon>
    </lineage>
</organism>
<name>A0A833RG98_9POAL</name>
<dbReference type="SUPFAM" id="SSF53756">
    <property type="entry name" value="UDP-Glycosyltransferase/glycogen phosphorylase"/>
    <property type="match status" value="1"/>
</dbReference>
<reference evidence="5" key="1">
    <citation type="submission" date="2020-01" db="EMBL/GenBank/DDBJ databases">
        <title>Genome sequence of Kobresia littledalei, the first chromosome-level genome in the family Cyperaceae.</title>
        <authorList>
            <person name="Qu G."/>
        </authorList>
    </citation>
    <scope>NUCLEOTIDE SEQUENCE</scope>
    <source>
        <strain evidence="5">C.B.Clarke</strain>
        <tissue evidence="5">Leaf</tissue>
    </source>
</reference>
<accession>A0A833RG98</accession>
<keyword evidence="6" id="KW-1185">Reference proteome</keyword>
<dbReference type="GO" id="GO:1901137">
    <property type="term" value="P:carbohydrate derivative biosynthetic process"/>
    <property type="evidence" value="ECO:0007669"/>
    <property type="project" value="UniProtKB-ARBA"/>
</dbReference>
<dbReference type="CDD" id="cd03784">
    <property type="entry name" value="GT1_Gtf-like"/>
    <property type="match status" value="1"/>
</dbReference>
<evidence type="ECO:0000313" key="6">
    <source>
        <dbReference type="Proteomes" id="UP000623129"/>
    </source>
</evidence>
<evidence type="ECO:0000256" key="1">
    <source>
        <dbReference type="ARBA" id="ARBA00009995"/>
    </source>
</evidence>
<dbReference type="GO" id="GO:0008194">
    <property type="term" value="F:UDP-glycosyltransferase activity"/>
    <property type="evidence" value="ECO:0007669"/>
    <property type="project" value="InterPro"/>
</dbReference>
<comment type="similarity">
    <text evidence="1 3">Belongs to the UDP-glycosyltransferase family.</text>
</comment>
<dbReference type="EMBL" id="SWLB01000008">
    <property type="protein sequence ID" value="KAF3335466.1"/>
    <property type="molecule type" value="Genomic_DNA"/>
</dbReference>
<dbReference type="InterPro" id="IPR002213">
    <property type="entry name" value="UDP_glucos_trans"/>
</dbReference>
<gene>
    <name evidence="5" type="ORF">FCM35_KLT19973</name>
</gene>
<dbReference type="Proteomes" id="UP000623129">
    <property type="component" value="Unassembled WGS sequence"/>
</dbReference>
<protein>
    <recommendedName>
        <fullName evidence="4">Glycosyltransferase</fullName>
        <ecNumber evidence="4">2.4.1.-</ecNumber>
    </recommendedName>
</protein>
<proteinExistence type="inferred from homology"/>
<comment type="caution">
    <text evidence="5">The sequence shown here is derived from an EMBL/GenBank/DDBJ whole genome shotgun (WGS) entry which is preliminary data.</text>
</comment>
<dbReference type="FunFam" id="3.40.50.2000:FF:000060">
    <property type="entry name" value="Glycosyltransferase"/>
    <property type="match status" value="1"/>
</dbReference>
<dbReference type="OrthoDB" id="905087at2759"/>
<dbReference type="EC" id="2.4.1.-" evidence="4"/>
<keyword evidence="3" id="KW-0328">Glycosyltransferase</keyword>
<evidence type="ECO:0000256" key="3">
    <source>
        <dbReference type="RuleBase" id="RU003718"/>
    </source>
</evidence>
<evidence type="ECO:0000313" key="5">
    <source>
        <dbReference type="EMBL" id="KAF3335466.1"/>
    </source>
</evidence>
<dbReference type="AlphaFoldDB" id="A0A833RG98"/>
<dbReference type="PROSITE" id="PS00375">
    <property type="entry name" value="UDPGT"/>
    <property type="match status" value="1"/>
</dbReference>
<dbReference type="InterPro" id="IPR035595">
    <property type="entry name" value="UDP_glycos_trans_CS"/>
</dbReference>
<dbReference type="Pfam" id="PF00201">
    <property type="entry name" value="UDPGT"/>
    <property type="match status" value="1"/>
</dbReference>
<dbReference type="Gene3D" id="3.40.50.2000">
    <property type="entry name" value="Glycogen Phosphorylase B"/>
    <property type="match status" value="2"/>
</dbReference>
<dbReference type="PANTHER" id="PTHR48044">
    <property type="entry name" value="GLYCOSYLTRANSFERASE"/>
    <property type="match status" value="1"/>
</dbReference>
<dbReference type="PANTHER" id="PTHR48044:SF29">
    <property type="entry name" value="GLYCOSYLTRANSFERASE"/>
    <property type="match status" value="1"/>
</dbReference>